<sequence>MDSRKMRRRKKMTTSPAVAAAVDLISELSDDVLLHILSFLPAASDVARTTVLSRRWRHLWSAAPCLRFAVEPAPPPSTSSRRADTGSRLVAAVDSVLARRAIDGADVETLKISFVFSSSPNDDGGGGRSAFDGDWHDHADDIESEHVAAWLRFAERHVTGDFRLDVLTLPRQRRQAELPSSARFKSMRLWLAYAELTVPTAAAAAADRAFAALADVRLSTVKVDDVNGRRLCDLFSSPACCPRLRRLTLEDIVGLTELRLRLDAAHAATLETLKLLGLPDVKAVEVDAPGLRELAITGVSLDEMAAPPMISAPRLRRLTFESDETCRGGGLMVLDGARMEIDILSHGFSGVADNRDLAWFLQHCAAADRLDVRLLVPLGEDLMNDIPEFPNITELRITAQVSIPTHTIGASIAKFVAKCSRIEYLSIDINKQGGDSHPGCKCEEPKDWKDMNLSLDHLRSIDIHHFRPSQDQMQLVSLLLANASSLQRMTIALHKRYVEAMEREDGKEVYLHIPCYGGHWTPCAWGSSSRQSKFRSATKYEWAPCNVNHEKGMKTGGITNFEYITKEKNKGKVTNRTSDIFSNIGRCSTTVACMQGHMRSKDTTTPPPPADDMISGLTEDLLLIILGFLPAARDVVRTSALSTRWRNLWTLAPALRFDIGQRNLRLTDDAEAAAAGRLVAAVDSVLARRDVDAGAPDVKDLEINFVFRSVVGDDQTTAAGRYYRSSSRFGLSRHRRRLPMDVAPASVAAWLRFAECRVAGAFSLELPALSSSRKVVADLPCSERLRTMRLTLGGATVGVPVAGAGADAYRSLADLLLSNVCLDDGDGVRLCNLLSSTSCPSLRRLELSVITGLTILRLDAAATLEELRLIGLRDMEQMEVDAPGLRDLTVKGITVHLMAAAAARIAAPRLQALAYEYRRSWDDCQLMVLDGERTAKLRVLSHGDPAGKHNNGAAAWKNSMRDVIKDIPKLPNITDLRITVAMSTDTMDTHAVAMSTDTMDTHAIGASTTKLIAKFSRIEYLSIDIDKKAGDCTNFDCKCEQYKGWNNKMIPLERLRIADIRNFLPFDDQIELETAAPAAAAADVDIISDLTNDVLLIILGLLPAARDVVRTSALSTRWRHLWTRAPALRFDVGPRSWRLGGCGATDEAAAAARLVEAVDSVLARREGGADVKDLEINLVHHRSDGGDRPPMCHHYAAMFVSSPSPSRHREEPRCDLLAVPLDVVTPARVAAWLRFAERRVAGSFSLRLPALSRRIAAAGSPPAVLPCSERLHTMRLALGGAALAVPDAVAAAAYRSLTDLLLSKVSLDDDGDDLRLCSLLSSASCPNLRRLELSDIDGLINLRLDAAATLEVLRLIGLRHMEQMEVDAPGLRELVLKRIYAHLMAAASASSVRIAAPGLQALTYEYDYACWGGAFPMVLDGERTAKLQVLSHGVPDKDNNGAAAWFLQHCAAANRLDVVLKMEFDEEKMEEDIEDLIKDIPEVLNITDLRITVAISTGTVDTHAIGASVTKLIAKFRRIEYLSIDIDKKAGDCTNFDCKCEQHKGWSNEMIPLDHLRMVDIRDFLPFNDQIELVCALIASAPALEKMIVALHESYEETRERTNNMEAYLCIPSCGGRWTPCAWNGGKFGSATKYEWKPCKRKRSEEGVEKTICESRAKAGKGKGCRSIALGGGTSVPYAKVVATDRVKRKGMGAFRTGLRMGTSVLPSTLVSMDSKKMNGAMTSPAVAAVDLISGLSDDVLLLILGFLPAASDVARTSVLSTRWRHLWALSPALRFAVGPLSDADVAAARRLVPAVESVLARRDAGGGADADVKDLEISFPHDRAAADDIITPARVAAWLRFAERRVTGAFTLELPFELDMFGRSRRLLPHAELPRSARFTAMRLALGGADLAVPPAIAAARAAAFPALTDVHLSHARLDVGARGDDLRLCNLLSSSCCPRLRRLRLSHVGGLPTLRLDAAATLEELHLRHLTGTWCLQVDAPGLRSFAVEETRLYFGPEPEATTRIAAPRLDALTYRYSDPGGETNLRFNGGRVEELRLASHAVHGGTNNAVAAWFLRQCAAAADRLDVELTVPVGKLIIDHEDIMKDIPELLNVTDLRINVEASMSPHRAGASLAKLIAKCCKAECLSINISDQGRNQCVNSMCICDQPEGWEKETISLECLRIVEISSFLPCKDQIRLMHLLLASAPVLERMTVTIYKQYEDAKDLDLGILGFRGRWSYSGPEYHRSGFSVRYEWTPSKRRKVVEMNQEEGKL</sequence>
<organism evidence="2 3">
    <name type="scientific">Oryza rufipogon</name>
    <name type="common">Brownbeard rice</name>
    <name type="synonym">Asian wild rice</name>
    <dbReference type="NCBI Taxonomy" id="4529"/>
    <lineage>
        <taxon>Eukaryota</taxon>
        <taxon>Viridiplantae</taxon>
        <taxon>Streptophyta</taxon>
        <taxon>Embryophyta</taxon>
        <taxon>Tracheophyta</taxon>
        <taxon>Spermatophyta</taxon>
        <taxon>Magnoliopsida</taxon>
        <taxon>Liliopsida</taxon>
        <taxon>Poales</taxon>
        <taxon>Poaceae</taxon>
        <taxon>BOP clade</taxon>
        <taxon>Oryzoideae</taxon>
        <taxon>Oryzeae</taxon>
        <taxon>Oryzinae</taxon>
        <taxon>Oryza</taxon>
    </lineage>
</organism>
<name>A0A0E0RI38_ORYRU</name>
<dbReference type="PANTHER" id="PTHR34709">
    <property type="entry name" value="OS10G0396666 PROTEIN"/>
    <property type="match status" value="1"/>
</dbReference>
<dbReference type="Gene3D" id="1.20.1280.50">
    <property type="match status" value="1"/>
</dbReference>
<dbReference type="InterPro" id="IPR001810">
    <property type="entry name" value="F-box_dom"/>
</dbReference>
<dbReference type="eggNOG" id="ENOG502R3DZ">
    <property type="taxonomic scope" value="Eukaryota"/>
</dbReference>
<dbReference type="CDD" id="cd22160">
    <property type="entry name" value="F-box_AtFBL13-like"/>
    <property type="match status" value="4"/>
</dbReference>
<dbReference type="PANTHER" id="PTHR34709:SF43">
    <property type="entry name" value="OS12G0527100 PROTEIN"/>
    <property type="match status" value="1"/>
</dbReference>
<dbReference type="SUPFAM" id="SSF52047">
    <property type="entry name" value="RNI-like"/>
    <property type="match status" value="1"/>
</dbReference>
<accession>A0A0E0RI38</accession>
<dbReference type="InterPro" id="IPR036047">
    <property type="entry name" value="F-box-like_dom_sf"/>
</dbReference>
<dbReference type="SUPFAM" id="SSF81383">
    <property type="entry name" value="F-box domain"/>
    <property type="match status" value="4"/>
</dbReference>
<dbReference type="Pfam" id="PF00646">
    <property type="entry name" value="F-box"/>
    <property type="match status" value="4"/>
</dbReference>
<feature type="domain" description="F-box" evidence="1">
    <location>
        <begin position="617"/>
        <end position="659"/>
    </location>
</feature>
<reference evidence="3" key="1">
    <citation type="submission" date="2013-06" db="EMBL/GenBank/DDBJ databases">
        <authorList>
            <person name="Zhao Q."/>
        </authorList>
    </citation>
    <scope>NUCLEOTIDE SEQUENCE</scope>
    <source>
        <strain evidence="3">cv. W1943</strain>
    </source>
</reference>
<keyword evidence="3" id="KW-1185">Reference proteome</keyword>
<protein>
    <recommendedName>
        <fullName evidence="1">F-box domain-containing protein</fullName>
    </recommendedName>
</protein>
<evidence type="ECO:0000313" key="3">
    <source>
        <dbReference type="Proteomes" id="UP000008022"/>
    </source>
</evidence>
<dbReference type="InterPro" id="IPR053781">
    <property type="entry name" value="F-box_AtFBL13-like"/>
</dbReference>
<dbReference type="STRING" id="4529.A0A0E0RI38"/>
<dbReference type="Gramene" id="ORUFI12G15630.1">
    <property type="protein sequence ID" value="ORUFI12G15630.1"/>
    <property type="gene ID" value="ORUFI12G15630"/>
</dbReference>
<evidence type="ECO:0000313" key="2">
    <source>
        <dbReference type="EnsemblPlants" id="ORUFI12G15630.1"/>
    </source>
</evidence>
<reference evidence="2" key="2">
    <citation type="submission" date="2015-06" db="UniProtKB">
        <authorList>
            <consortium name="EnsemblPlants"/>
        </authorList>
    </citation>
    <scope>IDENTIFICATION</scope>
</reference>
<dbReference type="InterPro" id="IPR032675">
    <property type="entry name" value="LRR_dom_sf"/>
</dbReference>
<feature type="domain" description="F-box" evidence="1">
    <location>
        <begin position="1736"/>
        <end position="1777"/>
    </location>
</feature>
<dbReference type="EnsemblPlants" id="ORUFI12G15630.1">
    <property type="protein sequence ID" value="ORUFI12G15630.1"/>
    <property type="gene ID" value="ORUFI12G15630"/>
</dbReference>
<proteinExistence type="predicted"/>
<dbReference type="SMART" id="SM00256">
    <property type="entry name" value="FBOX"/>
    <property type="match status" value="4"/>
</dbReference>
<feature type="domain" description="F-box" evidence="1">
    <location>
        <begin position="28"/>
        <end position="68"/>
    </location>
</feature>
<dbReference type="InterPro" id="IPR055312">
    <property type="entry name" value="FBL15-like"/>
</dbReference>
<dbReference type="Gene3D" id="3.80.10.10">
    <property type="entry name" value="Ribonuclease Inhibitor"/>
    <property type="match status" value="1"/>
</dbReference>
<dbReference type="Proteomes" id="UP000008022">
    <property type="component" value="Unassembled WGS sequence"/>
</dbReference>
<evidence type="ECO:0000259" key="1">
    <source>
        <dbReference type="SMART" id="SM00256"/>
    </source>
</evidence>
<feature type="domain" description="F-box" evidence="1">
    <location>
        <begin position="1090"/>
        <end position="1130"/>
    </location>
</feature>
<dbReference type="HOGENOM" id="CLU_001629_0_0_1"/>